<evidence type="ECO:0000313" key="1">
    <source>
        <dbReference type="EMBL" id="MDT0260093.1"/>
    </source>
</evidence>
<name>A0ABU2J756_9ACTN</name>
<comment type="caution">
    <text evidence="1">The sequence shown here is derived from an EMBL/GenBank/DDBJ whole genome shotgun (WGS) entry which is preliminary data.</text>
</comment>
<reference evidence="2" key="1">
    <citation type="submission" date="2023-07" db="EMBL/GenBank/DDBJ databases">
        <title>30 novel species of actinomycetes from the DSMZ collection.</title>
        <authorList>
            <person name="Nouioui I."/>
        </authorList>
    </citation>
    <scope>NUCLEOTIDE SEQUENCE [LARGE SCALE GENOMIC DNA]</scope>
    <source>
        <strain evidence="2">DSM 44399</strain>
    </source>
</reference>
<gene>
    <name evidence="1" type="ORF">RM423_01645</name>
</gene>
<dbReference type="EMBL" id="JAVREH010000002">
    <property type="protein sequence ID" value="MDT0260093.1"/>
    <property type="molecule type" value="Genomic_DNA"/>
</dbReference>
<proteinExistence type="predicted"/>
<organism evidence="1 2">
    <name type="scientific">Jatrophihabitans lederbergiae</name>
    <dbReference type="NCBI Taxonomy" id="3075547"/>
    <lineage>
        <taxon>Bacteria</taxon>
        <taxon>Bacillati</taxon>
        <taxon>Actinomycetota</taxon>
        <taxon>Actinomycetes</taxon>
        <taxon>Jatrophihabitantales</taxon>
        <taxon>Jatrophihabitantaceae</taxon>
        <taxon>Jatrophihabitans</taxon>
    </lineage>
</organism>
<protein>
    <submittedName>
        <fullName evidence="1">DUF885 family protein</fullName>
    </submittedName>
</protein>
<sequence>MLRKDVPAAQLLSAHAEGGALYAERLMDELGFLDDPGDRLGMLDAQELRAPRVVLDLGPLDLDRLAAELARL</sequence>
<dbReference type="Proteomes" id="UP001183176">
    <property type="component" value="Unassembled WGS sequence"/>
</dbReference>
<evidence type="ECO:0000313" key="2">
    <source>
        <dbReference type="Proteomes" id="UP001183176"/>
    </source>
</evidence>
<dbReference type="Pfam" id="PF05960">
    <property type="entry name" value="DUF885"/>
    <property type="match status" value="1"/>
</dbReference>
<dbReference type="InterPro" id="IPR010281">
    <property type="entry name" value="DUF885"/>
</dbReference>
<accession>A0ABU2J756</accession>
<keyword evidence="2" id="KW-1185">Reference proteome</keyword>